<comment type="caution">
    <text evidence="3">The sequence shown here is derived from an EMBL/GenBank/DDBJ whole genome shotgun (WGS) entry which is preliminary data.</text>
</comment>
<name>A0A8J2S6N1_9CRUS</name>
<feature type="compositionally biased region" description="Low complexity" evidence="1">
    <location>
        <begin position="131"/>
        <end position="154"/>
    </location>
</feature>
<feature type="compositionally biased region" description="Polar residues" evidence="1">
    <location>
        <begin position="86"/>
        <end position="96"/>
    </location>
</feature>
<reference evidence="3" key="1">
    <citation type="submission" date="2021-11" db="EMBL/GenBank/DDBJ databases">
        <authorList>
            <person name="Schell T."/>
        </authorList>
    </citation>
    <scope>NUCLEOTIDE SEQUENCE</scope>
    <source>
        <strain evidence="3">M5</strain>
    </source>
</reference>
<accession>A0A8J2S6N1</accession>
<feature type="compositionally biased region" description="Polar residues" evidence="1">
    <location>
        <begin position="110"/>
        <end position="121"/>
    </location>
</feature>
<evidence type="ECO:0000256" key="1">
    <source>
        <dbReference type="SAM" id="MobiDB-lite"/>
    </source>
</evidence>
<proteinExistence type="predicted"/>
<dbReference type="OrthoDB" id="6358008at2759"/>
<organism evidence="3 4">
    <name type="scientific">Daphnia galeata</name>
    <dbReference type="NCBI Taxonomy" id="27404"/>
    <lineage>
        <taxon>Eukaryota</taxon>
        <taxon>Metazoa</taxon>
        <taxon>Ecdysozoa</taxon>
        <taxon>Arthropoda</taxon>
        <taxon>Crustacea</taxon>
        <taxon>Branchiopoda</taxon>
        <taxon>Diplostraca</taxon>
        <taxon>Cladocera</taxon>
        <taxon>Anomopoda</taxon>
        <taxon>Daphniidae</taxon>
        <taxon>Daphnia</taxon>
    </lineage>
</organism>
<feature type="region of interest" description="Disordered" evidence="1">
    <location>
        <begin position="62"/>
        <end position="198"/>
    </location>
</feature>
<protein>
    <recommendedName>
        <fullName evidence="2">MULE transposase domain-containing protein</fullName>
    </recommendedName>
</protein>
<dbReference type="PANTHER" id="PTHR20956:SF12">
    <property type="entry name" value="FLYWCH-TYPE DOMAIN-CONTAINING PROTEIN"/>
    <property type="match status" value="1"/>
</dbReference>
<evidence type="ECO:0000259" key="2">
    <source>
        <dbReference type="Pfam" id="PF10551"/>
    </source>
</evidence>
<feature type="domain" description="MULE transposase" evidence="2">
    <location>
        <begin position="501"/>
        <end position="596"/>
    </location>
</feature>
<sequence length="730" mass="83613">MSCVTCNIAFSGRTPQIIKCVECFGHVHRSCLPGKGITSTDYVRMKKYGESFEFKCVNCSSNTPGDSHTRNSSSQPSSSGHMHARNFSSQPSSSGHMHTRNSSSQSSSSGHIQTRDSASQPSTSSHKHTRNSSSQSSSSGHMHTRTSSSQPSSSGHMHTRNSSSQSSSSGHKHTRNSSSKPSSSGHMHTRDSASQPSTSKILLQSLPLLVSLLQEFLLRRLPALTADRNEAPSKRRFEAPVRENAVFSAEFSSHFEEPVRENAVFSAEFSSHFEEPVPVREDSYQFNGMIQAASDDEDWEDMDIDPLSPPPKWIVLEKALRKNSKALFDSKGHKYGIKRKSLDGKKITWRCTVRWEKENCPGIVKEENGVYRETIKHTCQKKKDVHVQARVYSKCKEEIRKNRHAVPRKVSEPALLEEFLDDEEAELPKLSNLNRALYKIKEATRPANPADLHFDMKRYVQAIPKQFLRGDIKVNTRNTLARHLIFATDKQLKLLKTLKKWFADGTFKCTPFPFVQLFSIHGFIEKNGFKKQVPLLYVIMSRRTAEDYSAVFDHILQLIGHPEAIEFVADFEKAVWKTVRAKLPSVTIRGCGYHWTQSLFRFIQQNGLRRAYRTDQEVRNKCRQLMSLHLMPHEKIEKRFKSIQRTCRGKMKKFCSYIDRNWIKSNTWPPVNWSVFRQDDRTNNDVEGWHNRINRRKNGAFNLFHLIDQLHYEATLISLQAKLMERGEKP</sequence>
<dbReference type="Proteomes" id="UP000789390">
    <property type="component" value="Unassembled WGS sequence"/>
</dbReference>
<keyword evidence="4" id="KW-1185">Reference proteome</keyword>
<dbReference type="PANTHER" id="PTHR20956">
    <property type="entry name" value="HEH2P"/>
    <property type="match status" value="1"/>
</dbReference>
<evidence type="ECO:0000313" key="3">
    <source>
        <dbReference type="EMBL" id="CAH0111641.1"/>
    </source>
</evidence>
<gene>
    <name evidence="3" type="ORF">DGAL_LOCUS15291</name>
</gene>
<evidence type="ECO:0000313" key="4">
    <source>
        <dbReference type="Proteomes" id="UP000789390"/>
    </source>
</evidence>
<dbReference type="EMBL" id="CAKKLH010000315">
    <property type="protein sequence ID" value="CAH0111641.1"/>
    <property type="molecule type" value="Genomic_DNA"/>
</dbReference>
<dbReference type="Pfam" id="PF10551">
    <property type="entry name" value="MULE"/>
    <property type="match status" value="1"/>
</dbReference>
<dbReference type="InterPro" id="IPR018289">
    <property type="entry name" value="MULE_transposase_dom"/>
</dbReference>
<dbReference type="AlphaFoldDB" id="A0A8J2S6N1"/>